<evidence type="ECO:0000313" key="3">
    <source>
        <dbReference type="Proteomes" id="UP000184226"/>
    </source>
</evidence>
<proteinExistence type="predicted"/>
<organism evidence="2 3">
    <name type="scientific">Pollutimonas bauzanensis</name>
    <dbReference type="NCBI Taxonomy" id="658167"/>
    <lineage>
        <taxon>Bacteria</taxon>
        <taxon>Pseudomonadati</taxon>
        <taxon>Pseudomonadota</taxon>
        <taxon>Betaproteobacteria</taxon>
        <taxon>Burkholderiales</taxon>
        <taxon>Alcaligenaceae</taxon>
        <taxon>Pollutimonas</taxon>
    </lineage>
</organism>
<name>A0A1M5Y877_9BURK</name>
<keyword evidence="1 2" id="KW-0808">Transferase</keyword>
<sequence>MAMKPQRPDVGAEGDLLPPLAGIRVLALEHAVAGPVCTRHLADLGAEVIKIERPDCGDFARHYDDFVFGNSSFFVWLNRAKKSLALDVKGEGASAVLERLVASVDVVVQNLAPGAAARLGLGYDAIASLNPACVLVDISGYGESGPYARKKAYDMLVQAEGGFMSVTGTEDTPARAGISIVDLATGMYAQSAVLAALLRRARSGRGANVKVAMLDALAEWMMHPLYRHAYNQSMVPRFPDNHPAIAPYGLHATQDGSVLFSVQNEREWLLFCRIVLGRPELAACADYATNNARRTHSAALTALIERDFSNKSTSAVTALLDEAGIANGRFNDAKALWNHEQLAARDRWREIGVPGGHTIRALLPPVTFTDVEAVMGDVPELGAHSAEVLRELRFTPAEIDRLYADGTVA</sequence>
<dbReference type="InterPro" id="IPR003673">
    <property type="entry name" value="CoA-Trfase_fam_III"/>
</dbReference>
<dbReference type="Proteomes" id="UP000184226">
    <property type="component" value="Unassembled WGS sequence"/>
</dbReference>
<dbReference type="InterPro" id="IPR044855">
    <property type="entry name" value="CoA-Trfase_III_dom3_sf"/>
</dbReference>
<dbReference type="InterPro" id="IPR023606">
    <property type="entry name" value="CoA-Trfase_III_dom_1_sf"/>
</dbReference>
<gene>
    <name evidence="2" type="ORF">SAMN04488135_108129</name>
</gene>
<accession>A0A1M5Y877</accession>
<dbReference type="STRING" id="658167.SAMN04488135_108129"/>
<reference evidence="2 3" key="1">
    <citation type="submission" date="2016-11" db="EMBL/GenBank/DDBJ databases">
        <authorList>
            <person name="Jaros S."/>
            <person name="Januszkiewicz K."/>
            <person name="Wedrychowicz H."/>
        </authorList>
    </citation>
    <scope>NUCLEOTIDE SEQUENCE [LARGE SCALE GENOMIC DNA]</scope>
    <source>
        <strain evidence="2 3">CGMCC 1.10190</strain>
    </source>
</reference>
<dbReference type="AlphaFoldDB" id="A0A1M5Y877"/>
<dbReference type="PANTHER" id="PTHR48207">
    <property type="entry name" value="SUCCINATE--HYDROXYMETHYLGLUTARATE COA-TRANSFERASE"/>
    <property type="match status" value="1"/>
</dbReference>
<dbReference type="Gene3D" id="3.40.50.10540">
    <property type="entry name" value="Crotonobetainyl-coa:carnitine coa-transferase, domain 1"/>
    <property type="match status" value="1"/>
</dbReference>
<evidence type="ECO:0000313" key="2">
    <source>
        <dbReference type="EMBL" id="SHI08024.1"/>
    </source>
</evidence>
<dbReference type="GO" id="GO:0008410">
    <property type="term" value="F:CoA-transferase activity"/>
    <property type="evidence" value="ECO:0007669"/>
    <property type="project" value="TreeGrafter"/>
</dbReference>
<dbReference type="Pfam" id="PF02515">
    <property type="entry name" value="CoA_transf_3"/>
    <property type="match status" value="1"/>
</dbReference>
<dbReference type="InterPro" id="IPR050483">
    <property type="entry name" value="CoA-transferase_III_domain"/>
</dbReference>
<protein>
    <submittedName>
        <fullName evidence="2">Crotonobetainyl-CoA:carnitine CoA-transferase CaiB</fullName>
    </submittedName>
</protein>
<keyword evidence="3" id="KW-1185">Reference proteome</keyword>
<dbReference type="Gene3D" id="3.30.1540.10">
    <property type="entry name" value="formyl-coa transferase, domain 3"/>
    <property type="match status" value="1"/>
</dbReference>
<dbReference type="PANTHER" id="PTHR48207:SF3">
    <property type="entry name" value="SUCCINATE--HYDROXYMETHYLGLUTARATE COA-TRANSFERASE"/>
    <property type="match status" value="1"/>
</dbReference>
<dbReference type="EMBL" id="FQXE01000008">
    <property type="protein sequence ID" value="SHI08024.1"/>
    <property type="molecule type" value="Genomic_DNA"/>
</dbReference>
<dbReference type="SUPFAM" id="SSF89796">
    <property type="entry name" value="CoA-transferase family III (CaiB/BaiF)"/>
    <property type="match status" value="1"/>
</dbReference>
<evidence type="ECO:0000256" key="1">
    <source>
        <dbReference type="ARBA" id="ARBA00022679"/>
    </source>
</evidence>